<evidence type="ECO:0000313" key="2">
    <source>
        <dbReference type="EMBL" id="HJB27278.1"/>
    </source>
</evidence>
<gene>
    <name evidence="2" type="ORF">IAA06_00575</name>
</gene>
<organism evidence="2 3">
    <name type="scientific">Candidatus Blautia faecavium</name>
    <dbReference type="NCBI Taxonomy" id="2838487"/>
    <lineage>
        <taxon>Bacteria</taxon>
        <taxon>Bacillati</taxon>
        <taxon>Bacillota</taxon>
        <taxon>Clostridia</taxon>
        <taxon>Lachnospirales</taxon>
        <taxon>Lachnospiraceae</taxon>
        <taxon>Blautia</taxon>
    </lineage>
</organism>
<dbReference type="Proteomes" id="UP000823842">
    <property type="component" value="Unassembled WGS sequence"/>
</dbReference>
<feature type="transmembrane region" description="Helical" evidence="1">
    <location>
        <begin position="12"/>
        <end position="31"/>
    </location>
</feature>
<dbReference type="EMBL" id="DWYZ01000015">
    <property type="protein sequence ID" value="HJB27278.1"/>
    <property type="molecule type" value="Genomic_DNA"/>
</dbReference>
<proteinExistence type="predicted"/>
<keyword evidence="1" id="KW-1133">Transmembrane helix</keyword>
<name>A0A9D2LQG7_9FIRM</name>
<reference evidence="2" key="1">
    <citation type="journal article" date="2021" name="PeerJ">
        <title>Extensive microbial diversity within the chicken gut microbiome revealed by metagenomics and culture.</title>
        <authorList>
            <person name="Gilroy R."/>
            <person name="Ravi A."/>
            <person name="Getino M."/>
            <person name="Pursley I."/>
            <person name="Horton D.L."/>
            <person name="Alikhan N.F."/>
            <person name="Baker D."/>
            <person name="Gharbi K."/>
            <person name="Hall N."/>
            <person name="Watson M."/>
            <person name="Adriaenssens E.M."/>
            <person name="Foster-Nyarko E."/>
            <person name="Jarju S."/>
            <person name="Secka A."/>
            <person name="Antonio M."/>
            <person name="Oren A."/>
            <person name="Chaudhuri R.R."/>
            <person name="La Ragione R."/>
            <person name="Hildebrand F."/>
            <person name="Pallen M.J."/>
        </authorList>
    </citation>
    <scope>NUCLEOTIDE SEQUENCE</scope>
    <source>
        <strain evidence="2">ChiSjej1B19-5720</strain>
    </source>
</reference>
<protein>
    <submittedName>
        <fullName evidence="2">Uncharacterized protein</fullName>
    </submittedName>
</protein>
<keyword evidence="1" id="KW-0812">Transmembrane</keyword>
<evidence type="ECO:0000313" key="3">
    <source>
        <dbReference type="Proteomes" id="UP000823842"/>
    </source>
</evidence>
<reference evidence="2" key="2">
    <citation type="submission" date="2021-04" db="EMBL/GenBank/DDBJ databases">
        <authorList>
            <person name="Gilroy R."/>
        </authorList>
    </citation>
    <scope>NUCLEOTIDE SEQUENCE</scope>
    <source>
        <strain evidence="2">ChiSjej1B19-5720</strain>
    </source>
</reference>
<evidence type="ECO:0000256" key="1">
    <source>
        <dbReference type="SAM" id="Phobius"/>
    </source>
</evidence>
<sequence>MKGITKNIYGSAGMIIAKFNISGPAGLMLFVRMEKSVRGNITEQHSKSGSPFRMIRVD</sequence>
<comment type="caution">
    <text evidence="2">The sequence shown here is derived from an EMBL/GenBank/DDBJ whole genome shotgun (WGS) entry which is preliminary data.</text>
</comment>
<keyword evidence="1" id="KW-0472">Membrane</keyword>
<dbReference type="AlphaFoldDB" id="A0A9D2LQG7"/>
<accession>A0A9D2LQG7</accession>